<dbReference type="Proteomes" id="UP001233172">
    <property type="component" value="Unassembled WGS sequence"/>
</dbReference>
<dbReference type="EMBL" id="JASAOG010000153">
    <property type="protein sequence ID" value="KAK0047315.1"/>
    <property type="molecule type" value="Genomic_DNA"/>
</dbReference>
<name>A0AAD8F116_BIOPF</name>
<feature type="non-terminal residue" evidence="2">
    <location>
        <position position="237"/>
    </location>
</feature>
<feature type="signal peptide" evidence="1">
    <location>
        <begin position="1"/>
        <end position="20"/>
    </location>
</feature>
<dbReference type="AlphaFoldDB" id="A0AAD8F116"/>
<evidence type="ECO:0000313" key="2">
    <source>
        <dbReference type="EMBL" id="KAK0047315.1"/>
    </source>
</evidence>
<feature type="chain" id="PRO_5042042263" evidence="1">
    <location>
        <begin position="21"/>
        <end position="237"/>
    </location>
</feature>
<proteinExistence type="predicted"/>
<accession>A0AAD8F116</accession>
<evidence type="ECO:0000313" key="3">
    <source>
        <dbReference type="Proteomes" id="UP001233172"/>
    </source>
</evidence>
<reference evidence="2" key="1">
    <citation type="journal article" date="2023" name="PLoS Negl. Trop. Dis.">
        <title>A genome sequence for Biomphalaria pfeifferi, the major vector snail for the human-infecting parasite Schistosoma mansoni.</title>
        <authorList>
            <person name="Bu L."/>
            <person name="Lu L."/>
            <person name="Laidemitt M.R."/>
            <person name="Zhang S.M."/>
            <person name="Mutuku M."/>
            <person name="Mkoji G."/>
            <person name="Steinauer M."/>
            <person name="Loker E.S."/>
        </authorList>
    </citation>
    <scope>NUCLEOTIDE SEQUENCE</scope>
    <source>
        <strain evidence="2">KasaAsao</strain>
    </source>
</reference>
<protein>
    <submittedName>
        <fullName evidence="2">Uncharacterized protein</fullName>
    </submittedName>
</protein>
<keyword evidence="3" id="KW-1185">Reference proteome</keyword>
<evidence type="ECO:0000256" key="1">
    <source>
        <dbReference type="SAM" id="SignalP"/>
    </source>
</evidence>
<gene>
    <name evidence="2" type="ORF">Bpfe_023299</name>
</gene>
<comment type="caution">
    <text evidence="2">The sequence shown here is derived from an EMBL/GenBank/DDBJ whole genome shotgun (WGS) entry which is preliminary data.</text>
</comment>
<organism evidence="2 3">
    <name type="scientific">Biomphalaria pfeifferi</name>
    <name type="common">Bloodfluke planorb</name>
    <name type="synonym">Freshwater snail</name>
    <dbReference type="NCBI Taxonomy" id="112525"/>
    <lineage>
        <taxon>Eukaryota</taxon>
        <taxon>Metazoa</taxon>
        <taxon>Spiralia</taxon>
        <taxon>Lophotrochozoa</taxon>
        <taxon>Mollusca</taxon>
        <taxon>Gastropoda</taxon>
        <taxon>Heterobranchia</taxon>
        <taxon>Euthyneura</taxon>
        <taxon>Panpulmonata</taxon>
        <taxon>Hygrophila</taxon>
        <taxon>Lymnaeoidea</taxon>
        <taxon>Planorbidae</taxon>
        <taxon>Biomphalaria</taxon>
    </lineage>
</organism>
<sequence>CLGFLVLVFVAGQVILTLRAKLNIKSGHQSRHGSHDLSNQNGASCTVLKSLSTINTSGSQFLVKQMTSFNRQDVCLFGLNKSAWKLNEDLAETLVKCATDDASAPMKYCYVIDSVESLQSCPRAKLFIVLVDCSPDGEDKSSLGSDEGQRSSKLLMTLRHLRTSGGHVMVVMINENESQNLPPHSLYNTKLALIHNNDLLQELASNGRVLSLWKELSPNQLGHISKSARSLLSFKGK</sequence>
<reference evidence="2" key="2">
    <citation type="submission" date="2023-04" db="EMBL/GenBank/DDBJ databases">
        <authorList>
            <person name="Bu L."/>
            <person name="Lu L."/>
            <person name="Laidemitt M.R."/>
            <person name="Zhang S.M."/>
            <person name="Mutuku M."/>
            <person name="Mkoji G."/>
            <person name="Steinauer M."/>
            <person name="Loker E.S."/>
        </authorList>
    </citation>
    <scope>NUCLEOTIDE SEQUENCE</scope>
    <source>
        <strain evidence="2">KasaAsao</strain>
        <tissue evidence="2">Whole Snail</tissue>
    </source>
</reference>
<keyword evidence="1" id="KW-0732">Signal</keyword>